<feature type="signal peptide" evidence="3">
    <location>
        <begin position="1"/>
        <end position="46"/>
    </location>
</feature>
<dbReference type="OrthoDB" id="6053567at2"/>
<dbReference type="InterPro" id="IPR012332">
    <property type="entry name" value="Autotransporter_pectin_lyase_C"/>
</dbReference>
<accession>A0A256FV41</accession>
<dbReference type="NCBIfam" id="TIGR02601">
    <property type="entry name" value="autotrns_rpt"/>
    <property type="match status" value="8"/>
</dbReference>
<name>A0A256FV41_9HYPH</name>
<evidence type="ECO:0000256" key="2">
    <source>
        <dbReference type="SAM" id="MobiDB-lite"/>
    </source>
</evidence>
<dbReference type="InterPro" id="IPR043990">
    <property type="entry name" value="AC_1"/>
</dbReference>
<comment type="caution">
    <text evidence="5">The sequence shown here is derived from an EMBL/GenBank/DDBJ whole genome shotgun (WGS) entry which is preliminary data.</text>
</comment>
<keyword evidence="6" id="KW-1185">Reference proteome</keyword>
<dbReference type="GO" id="GO:0019867">
    <property type="term" value="C:outer membrane"/>
    <property type="evidence" value="ECO:0007669"/>
    <property type="project" value="InterPro"/>
</dbReference>
<evidence type="ECO:0000256" key="1">
    <source>
        <dbReference type="ARBA" id="ARBA00022729"/>
    </source>
</evidence>
<dbReference type="PANTHER" id="PTHR35037">
    <property type="entry name" value="C-TERMINAL REGION OF AIDA-LIKE PROTEIN"/>
    <property type="match status" value="1"/>
</dbReference>
<protein>
    <submittedName>
        <fullName evidence="5">Outer membrane autotransporter barrel domain protein</fullName>
    </submittedName>
</protein>
<evidence type="ECO:0000313" key="5">
    <source>
        <dbReference type="EMBL" id="OYR18586.1"/>
    </source>
</evidence>
<sequence>MPENMIVTARTRFVSSRTRRPHLLRNSASALVLAQVLLASGGVARADDTWTGATSTDWFTATNWALGAVPTTGRVTATTSANAPVIDGQTAQAAYLTVGSGGNTVLTGGNLTIQNGGQLNLSGTGNSVQTYDYISGDNPTVTVTGKGSKLITAAGSFLFIGWENNNRSRGNGSLNILDGAEVTVSNLSSGSNVATPSTLKVSGLGSVLNILGGNGGGKFGYSNNNSLGAVVEISDGGKLVTKTNSFTGAKLTATGIGSIVEFSNSNTTILTTEQSGFNVLDGGEFDLIGTNTSYTLGGKTTVDGAGSVFKDQSLQGTLTLGINNDASPTGTLTVSNGGAFQSARSLVLGIGLAGSSGILNIGAAVGDAAVAPGSVSADGGVTLFAEGIINFNHTGMDYVFSPAMSNGTTTSIGVINQISGTAILTADSSFTGAVTITGGVLQFGNDTATGSLASDNIITGTDATNKGTLAFGRSGSYTYDKTITGTGNVMGVGSGTTILTADNTYSGGTVFSGGRLSVSADSKLGDAAGGLTFDGGTLQVTGTTMTSTARAITWGAGGGGFDIAEASNTFTVSQALLGGGSLTKLGAGTLVLSGTNTYTGGTELAAGILSVAADNNLGAAAGDLRFTGGTLKLTDTLSSARTATLTSAGGTIIVDDTKTATFSGVFANALEAKGGLTKSGDGTLIMTAQNTYTGDTTISGGVLQLGDGVTDGFIAGDIVNNASLVVNNIDATALSQVISGTGSLTQMGTGTLTLSGDNSYSGDTNLNAGTISASQDDNLGGVAGALNFNGGTLQVTGTIFDTTTRTINWGANGGGFDIADADNTFSLATIFTGAGALNKLGTGTLALSGDSSAFTGQTNVNAGQLRLDDGALGGAVNVNNTGALGGNGTIGGTAAVADGGTLFGQSNQVLAFKSGLTLATGSQTDVTLNSGPSNDALFDVTGDLALNGQLNVQTGSVTPIGVYRIFDYSGALTANTMTIGTVAEGNVSDYSLQTAVNHQVNLVNTGGREFFYWDGTGPKNDGVIDGGNGTWSLADDNWTDKDGQNNSAWLVDSFAVFEGAAGTVTIDAGYTPSVNGMQFMTDGYRIEGGTITLAGQGDQLIIVGDGSLESASMTATIASVIQGTEGLTKSGTGTLALTGANTYTGDTKVTEGTLELGDGGSLVATSNIILASTRYGVGTLAINKTGAFTLSNQISGEGAVVQRGAGTTTFAGDNSFSGGLSVEKGVAQAGIADTAFGTGMVAIGSGAKLDLANFNETIGGLAGGMTGDGDITLGSGTLTLNQMQHDDFSGVISGTGGLTLSQASTSSLTLYGANTYSGDTNVAGAKLIQGAQGAFSGTSAYSVADGSAIDLGGFSTNMAALSNSGAVNFGGTGGTVLNIAGNYTGNGGTLAINTVLADDNAVSDKLQVSGNTSGTTKVQVTNRGGLGAQTVNGIKVVDVNGQSNGTFTLNGDYTTKDGQQALMTSSAYAYTLQKNSKADPNDGNWYLVSQNTKPNLTNPTDPTNPTNPTNPTDPTDPTTPTGPRYSAAAPIYEAYTATLQALNRLSTLQQRVGDRYLGQQATQSATQAATQADAASNAAIWGRVEGAHNRLESGSTAGDLHQDINTFIMQAGVDGQFFENENGK</sequence>
<dbReference type="InterPro" id="IPR006315">
    <property type="entry name" value="OM_autotransptr_brl_dom"/>
</dbReference>
<dbReference type="Pfam" id="PF12951">
    <property type="entry name" value="PATR"/>
    <property type="match status" value="8"/>
</dbReference>
<dbReference type="Proteomes" id="UP000216345">
    <property type="component" value="Unassembled WGS sequence"/>
</dbReference>
<feature type="chain" id="PRO_5012603870" evidence="3">
    <location>
        <begin position="47"/>
        <end position="1624"/>
    </location>
</feature>
<proteinExistence type="predicted"/>
<feature type="compositionally biased region" description="Low complexity" evidence="2">
    <location>
        <begin position="1491"/>
        <end position="1521"/>
    </location>
</feature>
<keyword evidence="1 3" id="KW-0732">Signal</keyword>
<organism evidence="5 6">
    <name type="scientific">Brucella rhizosphaerae</name>
    <dbReference type="NCBI Taxonomy" id="571254"/>
    <lineage>
        <taxon>Bacteria</taxon>
        <taxon>Pseudomonadati</taxon>
        <taxon>Pseudomonadota</taxon>
        <taxon>Alphaproteobacteria</taxon>
        <taxon>Hyphomicrobiales</taxon>
        <taxon>Brucellaceae</taxon>
        <taxon>Brucella/Ochrobactrum group</taxon>
        <taxon>Brucella</taxon>
    </lineage>
</organism>
<feature type="non-terminal residue" evidence="5">
    <location>
        <position position="1624"/>
    </location>
</feature>
<feature type="region of interest" description="Disordered" evidence="2">
    <location>
        <begin position="1479"/>
        <end position="1525"/>
    </location>
</feature>
<dbReference type="EMBL" id="NNRK01000011">
    <property type="protein sequence ID" value="OYR18586.1"/>
    <property type="molecule type" value="Genomic_DNA"/>
</dbReference>
<dbReference type="SUPFAM" id="SSF51126">
    <property type="entry name" value="Pectin lyase-like"/>
    <property type="match status" value="5"/>
</dbReference>
<dbReference type="RefSeq" id="WP_143128769.1">
    <property type="nucleotide sequence ID" value="NZ_NNRK01000011.1"/>
</dbReference>
<dbReference type="InterPro" id="IPR036709">
    <property type="entry name" value="Autotransporte_beta_dom_sf"/>
</dbReference>
<reference evidence="5 6" key="1">
    <citation type="submission" date="2017-07" db="EMBL/GenBank/DDBJ databases">
        <title>Phylogenetic study on the rhizospheric bacterium Ochrobactrum sp. A44.</title>
        <authorList>
            <person name="Krzyzanowska D.M."/>
            <person name="Ossowicki A."/>
            <person name="Rajewska M."/>
            <person name="Maciag T."/>
            <person name="Kaczynski Z."/>
            <person name="Czerwicka M."/>
            <person name="Jafra S."/>
        </authorList>
    </citation>
    <scope>NUCLEOTIDE SEQUENCE [LARGE SCALE GENOMIC DNA]</scope>
    <source>
        <strain evidence="5 6">PR17</strain>
    </source>
</reference>
<dbReference type="Pfam" id="PF18883">
    <property type="entry name" value="AC_1"/>
    <property type="match status" value="1"/>
</dbReference>
<dbReference type="CDD" id="cd01344">
    <property type="entry name" value="PL2_Passenger_AT"/>
    <property type="match status" value="1"/>
</dbReference>
<dbReference type="InterPro" id="IPR051551">
    <property type="entry name" value="Autotransporter_adhesion"/>
</dbReference>
<dbReference type="SUPFAM" id="SSF103515">
    <property type="entry name" value="Autotransporter"/>
    <property type="match status" value="1"/>
</dbReference>
<feature type="domain" description="Autochaperone" evidence="4">
    <location>
        <begin position="1361"/>
        <end position="1452"/>
    </location>
</feature>
<gene>
    <name evidence="5" type="ORF">CEV32_3028</name>
</gene>
<dbReference type="PANTHER" id="PTHR35037:SF3">
    <property type="entry name" value="C-TERMINAL REGION OF AIDA-LIKE PROTEIN"/>
    <property type="match status" value="1"/>
</dbReference>
<evidence type="ECO:0000313" key="6">
    <source>
        <dbReference type="Proteomes" id="UP000216345"/>
    </source>
</evidence>
<dbReference type="InterPro" id="IPR013425">
    <property type="entry name" value="Autotrns_rpt"/>
</dbReference>
<evidence type="ECO:0000259" key="4">
    <source>
        <dbReference type="Pfam" id="PF18883"/>
    </source>
</evidence>
<evidence type="ECO:0000256" key="3">
    <source>
        <dbReference type="SAM" id="SignalP"/>
    </source>
</evidence>
<dbReference type="Gene3D" id="2.160.20.20">
    <property type="match status" value="3"/>
</dbReference>
<dbReference type="NCBIfam" id="TIGR01414">
    <property type="entry name" value="autotrans_barl"/>
    <property type="match status" value="1"/>
</dbReference>
<dbReference type="InterPro" id="IPR011050">
    <property type="entry name" value="Pectin_lyase_fold/virulence"/>
</dbReference>